<feature type="compositionally biased region" description="Polar residues" evidence="1">
    <location>
        <begin position="9"/>
        <end position="30"/>
    </location>
</feature>
<evidence type="ECO:0008006" key="4">
    <source>
        <dbReference type="Google" id="ProtNLM"/>
    </source>
</evidence>
<sequence length="311" mass="34804">MNNSEERQNVPNNPQQLPDSRQDSQSSNPQDAEPEDGEEPVDESPIPPNALQQVAKKLRWTGPMENTSHRHVAQQLREAFPETKFLLDYNTCKSKLNQSFKQDYKFFLALKEASGFGWDEISCEVHPNAQKFWGVPYPEFWNLDKIFGTLLATGEASRLLLQQLLGNSQSANPNASGGSGPNGERIPNNATNSPTAYLSRSHSNSKRETTASAITSLVLYLQSLREDFNNQLEARLSSLAAPPPVPPIPSITCQALQLYQEVHAPEGSQNKALEAIELFRDNMNANIFVGIKDTELQGQWLRRQIDQMNEN</sequence>
<dbReference type="AlphaFoldDB" id="A0A2N5TBL1"/>
<feature type="compositionally biased region" description="Acidic residues" evidence="1">
    <location>
        <begin position="32"/>
        <end position="42"/>
    </location>
</feature>
<feature type="compositionally biased region" description="Polar residues" evidence="1">
    <location>
        <begin position="188"/>
        <end position="202"/>
    </location>
</feature>
<proteinExistence type="predicted"/>
<name>A0A2N5TBL1_9BASI</name>
<evidence type="ECO:0000313" key="2">
    <source>
        <dbReference type="EMBL" id="PLW22871.1"/>
    </source>
</evidence>
<evidence type="ECO:0000256" key="1">
    <source>
        <dbReference type="SAM" id="MobiDB-lite"/>
    </source>
</evidence>
<gene>
    <name evidence="2" type="ORF">PCASD_16227</name>
</gene>
<dbReference type="EMBL" id="PGCI01000650">
    <property type="protein sequence ID" value="PLW22871.1"/>
    <property type="molecule type" value="Genomic_DNA"/>
</dbReference>
<protein>
    <recommendedName>
        <fullName evidence="4">Myb/SANT-like domain-containing protein</fullName>
    </recommendedName>
</protein>
<reference evidence="2 3" key="1">
    <citation type="submission" date="2017-11" db="EMBL/GenBank/DDBJ databases">
        <title>De novo assembly and phasing of dikaryotic genomes from two isolates of Puccinia coronata f. sp. avenae, the causal agent of oat crown rust.</title>
        <authorList>
            <person name="Miller M.E."/>
            <person name="Zhang Y."/>
            <person name="Omidvar V."/>
            <person name="Sperschneider J."/>
            <person name="Schwessinger B."/>
            <person name="Raley C."/>
            <person name="Palmer J.M."/>
            <person name="Garnica D."/>
            <person name="Upadhyaya N."/>
            <person name="Rathjen J."/>
            <person name="Taylor J.M."/>
            <person name="Park R.F."/>
            <person name="Dodds P.N."/>
            <person name="Hirsch C.D."/>
            <person name="Kianian S.F."/>
            <person name="Figueroa M."/>
        </authorList>
    </citation>
    <scope>NUCLEOTIDE SEQUENCE [LARGE SCALE GENOMIC DNA]</scope>
    <source>
        <strain evidence="2">12SD80</strain>
    </source>
</reference>
<dbReference type="Proteomes" id="UP000235392">
    <property type="component" value="Unassembled WGS sequence"/>
</dbReference>
<comment type="caution">
    <text evidence="2">The sequence shown here is derived from an EMBL/GenBank/DDBJ whole genome shotgun (WGS) entry which is preliminary data.</text>
</comment>
<evidence type="ECO:0000313" key="3">
    <source>
        <dbReference type="Proteomes" id="UP000235392"/>
    </source>
</evidence>
<organism evidence="2 3">
    <name type="scientific">Puccinia coronata f. sp. avenae</name>
    <dbReference type="NCBI Taxonomy" id="200324"/>
    <lineage>
        <taxon>Eukaryota</taxon>
        <taxon>Fungi</taxon>
        <taxon>Dikarya</taxon>
        <taxon>Basidiomycota</taxon>
        <taxon>Pucciniomycotina</taxon>
        <taxon>Pucciniomycetes</taxon>
        <taxon>Pucciniales</taxon>
        <taxon>Pucciniaceae</taxon>
        <taxon>Puccinia</taxon>
    </lineage>
</organism>
<accession>A0A2N5TBL1</accession>
<feature type="region of interest" description="Disordered" evidence="1">
    <location>
        <begin position="170"/>
        <end position="205"/>
    </location>
</feature>
<feature type="region of interest" description="Disordered" evidence="1">
    <location>
        <begin position="1"/>
        <end position="48"/>
    </location>
</feature>